<dbReference type="InterPro" id="IPR012340">
    <property type="entry name" value="NA-bd_OB-fold"/>
</dbReference>
<feature type="compositionally biased region" description="Polar residues" evidence="1">
    <location>
        <begin position="95"/>
        <end position="105"/>
    </location>
</feature>
<protein>
    <recommendedName>
        <fullName evidence="2">Replication protein A 70 kDa DNA-binding subunit B/D first OB fold domain-containing protein</fullName>
    </recommendedName>
</protein>
<feature type="compositionally biased region" description="Basic and acidic residues" evidence="1">
    <location>
        <begin position="78"/>
        <end position="93"/>
    </location>
</feature>
<dbReference type="AlphaFoldDB" id="A0A2Z6MXQ3"/>
<feature type="compositionally biased region" description="Polar residues" evidence="1">
    <location>
        <begin position="135"/>
        <end position="145"/>
    </location>
</feature>
<feature type="region of interest" description="Disordered" evidence="1">
    <location>
        <begin position="70"/>
        <end position="153"/>
    </location>
</feature>
<proteinExistence type="predicted"/>
<dbReference type="InterPro" id="IPR003871">
    <property type="entry name" value="RFA1B/D_OB_1st"/>
</dbReference>
<sequence>MSRAFDFIKDLNKERDIWKIVVRVIDSWTVVDINGHPHLEMVIADEKGGRVKVVTHFKEYEHWKSYIVDQKPSQSADEVSKHPSISKKDKDECSESLNFPTQSLSACGDNEFEEVSNNTPAKRPSAPVDDIASPSVGTTKLSSTKPTKHVKLE</sequence>
<evidence type="ECO:0000259" key="2">
    <source>
        <dbReference type="Pfam" id="PF02721"/>
    </source>
</evidence>
<dbReference type="EMBL" id="DF973279">
    <property type="protein sequence ID" value="GAU23859.1"/>
    <property type="molecule type" value="Genomic_DNA"/>
</dbReference>
<evidence type="ECO:0000313" key="4">
    <source>
        <dbReference type="Proteomes" id="UP000242715"/>
    </source>
</evidence>
<gene>
    <name evidence="3" type="ORF">TSUD_369670</name>
</gene>
<dbReference type="Pfam" id="PF02721">
    <property type="entry name" value="DUF223"/>
    <property type="match status" value="1"/>
</dbReference>
<evidence type="ECO:0000313" key="3">
    <source>
        <dbReference type="EMBL" id="GAU23859.1"/>
    </source>
</evidence>
<dbReference type="SUPFAM" id="SSF50249">
    <property type="entry name" value="Nucleic acid-binding proteins"/>
    <property type="match status" value="1"/>
</dbReference>
<organism evidence="3 4">
    <name type="scientific">Trifolium subterraneum</name>
    <name type="common">Subterranean clover</name>
    <dbReference type="NCBI Taxonomy" id="3900"/>
    <lineage>
        <taxon>Eukaryota</taxon>
        <taxon>Viridiplantae</taxon>
        <taxon>Streptophyta</taxon>
        <taxon>Embryophyta</taxon>
        <taxon>Tracheophyta</taxon>
        <taxon>Spermatophyta</taxon>
        <taxon>Magnoliopsida</taxon>
        <taxon>eudicotyledons</taxon>
        <taxon>Gunneridae</taxon>
        <taxon>Pentapetalae</taxon>
        <taxon>rosids</taxon>
        <taxon>fabids</taxon>
        <taxon>Fabales</taxon>
        <taxon>Fabaceae</taxon>
        <taxon>Papilionoideae</taxon>
        <taxon>50 kb inversion clade</taxon>
        <taxon>NPAAA clade</taxon>
        <taxon>Hologalegina</taxon>
        <taxon>IRL clade</taxon>
        <taxon>Trifolieae</taxon>
        <taxon>Trifolium</taxon>
    </lineage>
</organism>
<name>A0A2Z6MXQ3_TRISU</name>
<feature type="domain" description="Replication protein A 70 kDa DNA-binding subunit B/D first OB fold" evidence="2">
    <location>
        <begin position="5"/>
        <end position="55"/>
    </location>
</feature>
<keyword evidence="4" id="KW-1185">Reference proteome</keyword>
<dbReference type="Gene3D" id="2.40.50.140">
    <property type="entry name" value="Nucleic acid-binding proteins"/>
    <property type="match status" value="1"/>
</dbReference>
<reference evidence="4" key="1">
    <citation type="journal article" date="2017" name="Front. Plant Sci.">
        <title>Climate Clever Clovers: New Paradigm to Reduce the Environmental Footprint of Ruminants by Breeding Low Methanogenic Forages Utilizing Haplotype Variation.</title>
        <authorList>
            <person name="Kaur P."/>
            <person name="Appels R."/>
            <person name="Bayer P.E."/>
            <person name="Keeble-Gagnere G."/>
            <person name="Wang J."/>
            <person name="Hirakawa H."/>
            <person name="Shirasawa K."/>
            <person name="Vercoe P."/>
            <person name="Stefanova K."/>
            <person name="Durmic Z."/>
            <person name="Nichols P."/>
            <person name="Revell C."/>
            <person name="Isobe S.N."/>
            <person name="Edwards D."/>
            <person name="Erskine W."/>
        </authorList>
    </citation>
    <scope>NUCLEOTIDE SEQUENCE [LARGE SCALE GENOMIC DNA]</scope>
    <source>
        <strain evidence="4">cv. Daliak</strain>
    </source>
</reference>
<dbReference type="OrthoDB" id="1435421at2759"/>
<dbReference type="Proteomes" id="UP000242715">
    <property type="component" value="Unassembled WGS sequence"/>
</dbReference>
<accession>A0A2Z6MXQ3</accession>
<evidence type="ECO:0000256" key="1">
    <source>
        <dbReference type="SAM" id="MobiDB-lite"/>
    </source>
</evidence>